<feature type="chain" id="PRO_5014430728" description="Mid2 domain-containing protein" evidence="3">
    <location>
        <begin position="21"/>
        <end position="372"/>
    </location>
</feature>
<keyword evidence="2" id="KW-0472">Membrane</keyword>
<dbReference type="EMBL" id="KZ613940">
    <property type="protein sequence ID" value="PMD44934.1"/>
    <property type="molecule type" value="Genomic_DNA"/>
</dbReference>
<dbReference type="Proteomes" id="UP000235786">
    <property type="component" value="Unassembled WGS sequence"/>
</dbReference>
<proteinExistence type="predicted"/>
<evidence type="ECO:0000313" key="4">
    <source>
        <dbReference type="EMBL" id="PMD44934.1"/>
    </source>
</evidence>
<evidence type="ECO:0000313" key="5">
    <source>
        <dbReference type="Proteomes" id="UP000235786"/>
    </source>
</evidence>
<sequence length="372" mass="37436">MSSVRILVPAAFWLLTAVTAQYGAMELPAGLSPRYYLGGAQLLERQISGVGGCGVNQHPCWDVGSSLCCDNSEYCIVGLNNAPSCCAIGSDCTSDTPCDSLEYFCSGTSTLTIGTAQATGSCCARSCPSTSAYKCAATYGGNCCSYDAQCGTSTCIPLSTSTTSALVTELAPGCTTNQIACPSAMGGGCCDNGLTCTVLSNTNYCAAGTGTAVRTGTNGILETSAPQSSGLSTGAKAGIGAGLGVAACMGIGILLWFIVLHRREARLSQKADSNPGPDPAMSQVSGSAAPKAASQQAGDYFGPSAVAGPYTTDPTSPVTSPGSGRGVPLSPQGPGDIQVPVEIDSRGHSTATSPGNLEYLKAPEQTQAYELP</sequence>
<feature type="signal peptide" evidence="3">
    <location>
        <begin position="1"/>
        <end position="20"/>
    </location>
</feature>
<evidence type="ECO:0000256" key="1">
    <source>
        <dbReference type="SAM" id="MobiDB-lite"/>
    </source>
</evidence>
<feature type="transmembrane region" description="Helical" evidence="2">
    <location>
        <begin position="237"/>
        <end position="260"/>
    </location>
</feature>
<feature type="region of interest" description="Disordered" evidence="1">
    <location>
        <begin position="269"/>
        <end position="372"/>
    </location>
</feature>
<feature type="compositionally biased region" description="Polar residues" evidence="1">
    <location>
        <begin position="312"/>
        <end position="322"/>
    </location>
</feature>
<name>A0A2J6S2E4_HYAVF</name>
<dbReference type="OrthoDB" id="4499262at2759"/>
<accession>A0A2J6S2E4</accession>
<reference evidence="4 5" key="1">
    <citation type="submission" date="2016-04" db="EMBL/GenBank/DDBJ databases">
        <title>A degradative enzymes factory behind the ericoid mycorrhizal symbiosis.</title>
        <authorList>
            <consortium name="DOE Joint Genome Institute"/>
            <person name="Martino E."/>
            <person name="Morin E."/>
            <person name="Grelet G."/>
            <person name="Kuo A."/>
            <person name="Kohler A."/>
            <person name="Daghino S."/>
            <person name="Barry K."/>
            <person name="Choi C."/>
            <person name="Cichocki N."/>
            <person name="Clum A."/>
            <person name="Copeland A."/>
            <person name="Hainaut M."/>
            <person name="Haridas S."/>
            <person name="Labutti K."/>
            <person name="Lindquist E."/>
            <person name="Lipzen A."/>
            <person name="Khouja H.-R."/>
            <person name="Murat C."/>
            <person name="Ohm R."/>
            <person name="Olson A."/>
            <person name="Spatafora J."/>
            <person name="Veneault-Fourrey C."/>
            <person name="Henrissat B."/>
            <person name="Grigoriev I."/>
            <person name="Martin F."/>
            <person name="Perotto S."/>
        </authorList>
    </citation>
    <scope>NUCLEOTIDE SEQUENCE [LARGE SCALE GENOMIC DNA]</scope>
    <source>
        <strain evidence="4 5">F</strain>
    </source>
</reference>
<keyword evidence="2" id="KW-1133">Transmembrane helix</keyword>
<evidence type="ECO:0000256" key="2">
    <source>
        <dbReference type="SAM" id="Phobius"/>
    </source>
</evidence>
<keyword evidence="5" id="KW-1185">Reference proteome</keyword>
<dbReference type="STRING" id="1149755.A0A2J6S2E4"/>
<gene>
    <name evidence="4" type="ORF">L207DRAFT_577882</name>
</gene>
<keyword evidence="2" id="KW-0812">Transmembrane</keyword>
<organism evidence="4 5">
    <name type="scientific">Hyaloscypha variabilis (strain UAMH 11265 / GT02V1 / F)</name>
    <name type="common">Meliniomyces variabilis</name>
    <dbReference type="NCBI Taxonomy" id="1149755"/>
    <lineage>
        <taxon>Eukaryota</taxon>
        <taxon>Fungi</taxon>
        <taxon>Dikarya</taxon>
        <taxon>Ascomycota</taxon>
        <taxon>Pezizomycotina</taxon>
        <taxon>Leotiomycetes</taxon>
        <taxon>Helotiales</taxon>
        <taxon>Hyaloscyphaceae</taxon>
        <taxon>Hyaloscypha</taxon>
        <taxon>Hyaloscypha variabilis</taxon>
    </lineage>
</organism>
<evidence type="ECO:0000256" key="3">
    <source>
        <dbReference type="SAM" id="SignalP"/>
    </source>
</evidence>
<keyword evidence="3" id="KW-0732">Signal</keyword>
<protein>
    <recommendedName>
        <fullName evidence="6">Mid2 domain-containing protein</fullName>
    </recommendedName>
</protein>
<dbReference type="AlphaFoldDB" id="A0A2J6S2E4"/>
<evidence type="ECO:0008006" key="6">
    <source>
        <dbReference type="Google" id="ProtNLM"/>
    </source>
</evidence>